<evidence type="ECO:0000259" key="7">
    <source>
        <dbReference type="PROSITE" id="PS50404"/>
    </source>
</evidence>
<gene>
    <name evidence="9" type="ORF">CSSPTR1EN2_LOCUS4705</name>
</gene>
<dbReference type="Gene3D" id="1.20.1050.10">
    <property type="match status" value="1"/>
</dbReference>
<dbReference type="Gene3D" id="3.40.30.10">
    <property type="entry name" value="Glutaredoxin"/>
    <property type="match status" value="1"/>
</dbReference>
<dbReference type="PROSITE" id="PS50404">
    <property type="entry name" value="GST_NTER"/>
    <property type="match status" value="1"/>
</dbReference>
<comment type="catalytic activity">
    <reaction evidence="6">
        <text>L-dehydroascorbate + 2 glutathione = glutathione disulfide + L-ascorbate</text>
        <dbReference type="Rhea" id="RHEA:24424"/>
        <dbReference type="ChEBI" id="CHEBI:38290"/>
        <dbReference type="ChEBI" id="CHEBI:57925"/>
        <dbReference type="ChEBI" id="CHEBI:58297"/>
        <dbReference type="ChEBI" id="CHEBI:58539"/>
        <dbReference type="EC" id="1.8.5.1"/>
    </reaction>
</comment>
<keyword evidence="10" id="KW-1185">Reference proteome</keyword>
<dbReference type="EMBL" id="OZ019904">
    <property type="protein sequence ID" value="CAK9198975.1"/>
    <property type="molecule type" value="Genomic_DNA"/>
</dbReference>
<dbReference type="InterPro" id="IPR004045">
    <property type="entry name" value="Glutathione_S-Trfase_N"/>
</dbReference>
<evidence type="ECO:0000256" key="2">
    <source>
        <dbReference type="ARBA" id="ARBA00022679"/>
    </source>
</evidence>
<reference evidence="9" key="1">
    <citation type="submission" date="2024-02" db="EMBL/GenBank/DDBJ databases">
        <authorList>
            <consortium name="ELIXIR-Norway"/>
            <consortium name="Elixir Norway"/>
        </authorList>
    </citation>
    <scope>NUCLEOTIDE SEQUENCE</scope>
</reference>
<sequence length="353" mass="38952">MYTSCSNSALRAAAPHLNLSFSTTISLTANNFFHTSCSNRSSAVLVVVSKTAPAITRSVAPVRAAASLGDSVSVSASRTPHQLLEARFASSFRSSSSIPRSKSVSLWSTRRGGASSAAMAPHATASSGLEAFGKAKSGSGSPSKERGDCPFSQRIYIELEEKKLPYEATYIEEGENKPEWFMEKNPKGLMPVLRDGETWIQDSDKIAEHLEEKYPHVSLKTPPQYKHIGLNVFQAFTSYLKVKNPDDKSKDELLKEFAALDEHLCAHGPYIAGEKPTDSDYALIPKLHHMRIALGYYYDFQIPAKFTALHKYIDLLESRPSFQNTNSPDEMIIEGWQKKFELPGRMVQPTAAA</sequence>
<dbReference type="InterPro" id="IPR036249">
    <property type="entry name" value="Thioredoxin-like_sf"/>
</dbReference>
<organism evidence="9 10">
    <name type="scientific">Sphagnum troendelagicum</name>
    <dbReference type="NCBI Taxonomy" id="128251"/>
    <lineage>
        <taxon>Eukaryota</taxon>
        <taxon>Viridiplantae</taxon>
        <taxon>Streptophyta</taxon>
        <taxon>Embryophyta</taxon>
        <taxon>Bryophyta</taxon>
        <taxon>Sphagnophytina</taxon>
        <taxon>Sphagnopsida</taxon>
        <taxon>Sphagnales</taxon>
        <taxon>Sphagnaceae</taxon>
        <taxon>Sphagnum</taxon>
    </lineage>
</organism>
<evidence type="ECO:0000313" key="10">
    <source>
        <dbReference type="Proteomes" id="UP001497512"/>
    </source>
</evidence>
<dbReference type="PANTHER" id="PTHR44420:SF5">
    <property type="entry name" value="GLUTATHIONE DEHYDROGENASE (ASCORBATE)"/>
    <property type="match status" value="1"/>
</dbReference>
<dbReference type="SUPFAM" id="SSF47616">
    <property type="entry name" value="GST C-terminal domain-like"/>
    <property type="match status" value="1"/>
</dbReference>
<accession>A0ABP0TKJ5</accession>
<dbReference type="SFLD" id="SFLDG00358">
    <property type="entry name" value="Main_(cytGST)"/>
    <property type="match status" value="1"/>
</dbReference>
<dbReference type="InterPro" id="IPR040079">
    <property type="entry name" value="Glutathione_S-Trfase"/>
</dbReference>
<dbReference type="Pfam" id="PF13409">
    <property type="entry name" value="GST_N_2"/>
    <property type="match status" value="1"/>
</dbReference>
<evidence type="ECO:0000256" key="1">
    <source>
        <dbReference type="ARBA" id="ARBA00022575"/>
    </source>
</evidence>
<dbReference type="SFLD" id="SFLDS00019">
    <property type="entry name" value="Glutathione_Transferase_(cytos"/>
    <property type="match status" value="1"/>
</dbReference>
<dbReference type="InterPro" id="IPR010987">
    <property type="entry name" value="Glutathione-S-Trfase_C-like"/>
</dbReference>
<keyword evidence="1" id="KW-0216">Detoxification</keyword>
<dbReference type="PROSITE" id="PS50405">
    <property type="entry name" value="GST_CTER"/>
    <property type="match status" value="1"/>
</dbReference>
<proteinExistence type="inferred from homology"/>
<comment type="catalytic activity">
    <reaction evidence="5">
        <text>RX + glutathione = an S-substituted glutathione + a halide anion + H(+)</text>
        <dbReference type="Rhea" id="RHEA:16437"/>
        <dbReference type="ChEBI" id="CHEBI:15378"/>
        <dbReference type="ChEBI" id="CHEBI:16042"/>
        <dbReference type="ChEBI" id="CHEBI:17792"/>
        <dbReference type="ChEBI" id="CHEBI:57925"/>
        <dbReference type="ChEBI" id="CHEBI:90779"/>
        <dbReference type="EC" id="2.5.1.18"/>
    </reaction>
</comment>
<dbReference type="InterPro" id="IPR044627">
    <property type="entry name" value="DHAR1/2/3/4"/>
</dbReference>
<feature type="domain" description="GST C-terminal" evidence="8">
    <location>
        <begin position="210"/>
        <end position="350"/>
    </location>
</feature>
<dbReference type="PANTHER" id="PTHR44420">
    <property type="entry name" value="GLUTATHIONE S-TRANSFERASE DHAR2-RELATED"/>
    <property type="match status" value="1"/>
</dbReference>
<evidence type="ECO:0008006" key="11">
    <source>
        <dbReference type="Google" id="ProtNLM"/>
    </source>
</evidence>
<feature type="domain" description="GST N-terminal" evidence="7">
    <location>
        <begin position="139"/>
        <end position="218"/>
    </location>
</feature>
<dbReference type="Proteomes" id="UP001497512">
    <property type="component" value="Chromosome 12"/>
</dbReference>
<evidence type="ECO:0000256" key="5">
    <source>
        <dbReference type="ARBA" id="ARBA00047960"/>
    </source>
</evidence>
<evidence type="ECO:0000256" key="3">
    <source>
        <dbReference type="ARBA" id="ARBA00023002"/>
    </source>
</evidence>
<evidence type="ECO:0000256" key="4">
    <source>
        <dbReference type="ARBA" id="ARBA00024194"/>
    </source>
</evidence>
<dbReference type="SUPFAM" id="SSF52833">
    <property type="entry name" value="Thioredoxin-like"/>
    <property type="match status" value="1"/>
</dbReference>
<dbReference type="CDD" id="cd00570">
    <property type="entry name" value="GST_N_family"/>
    <property type="match status" value="1"/>
</dbReference>
<evidence type="ECO:0000256" key="6">
    <source>
        <dbReference type="ARBA" id="ARBA00049544"/>
    </source>
</evidence>
<comment type="similarity">
    <text evidence="4">Belongs to the GST superfamily. DHAR family.</text>
</comment>
<evidence type="ECO:0000313" key="9">
    <source>
        <dbReference type="EMBL" id="CAK9198975.1"/>
    </source>
</evidence>
<name>A0ABP0TKJ5_9BRYO</name>
<keyword evidence="3" id="KW-0560">Oxidoreductase</keyword>
<dbReference type="Pfam" id="PF13410">
    <property type="entry name" value="GST_C_2"/>
    <property type="match status" value="1"/>
</dbReference>
<protein>
    <recommendedName>
        <fullName evidence="11">Dehydroascorbate reductase</fullName>
    </recommendedName>
</protein>
<dbReference type="InterPro" id="IPR036282">
    <property type="entry name" value="Glutathione-S-Trfase_C_sf"/>
</dbReference>
<keyword evidence="2" id="KW-0808">Transferase</keyword>
<evidence type="ECO:0000259" key="8">
    <source>
        <dbReference type="PROSITE" id="PS50405"/>
    </source>
</evidence>